<dbReference type="InterPro" id="IPR050833">
    <property type="entry name" value="Poly_Biosynth_Transport"/>
</dbReference>
<feature type="transmembrane region" description="Helical" evidence="6">
    <location>
        <begin position="123"/>
        <end position="143"/>
    </location>
</feature>
<comment type="subcellular location">
    <subcellularLocation>
        <location evidence="1">Cell membrane</location>
        <topology evidence="1">Multi-pass membrane protein</topology>
    </subcellularLocation>
</comment>
<dbReference type="AlphaFoldDB" id="A0A316DXD9"/>
<feature type="transmembrane region" description="Helical" evidence="6">
    <location>
        <begin position="436"/>
        <end position="459"/>
    </location>
</feature>
<keyword evidence="5 6" id="KW-0472">Membrane</keyword>
<dbReference type="RefSeq" id="WP_109744154.1">
    <property type="nucleotide sequence ID" value="NZ_QGGO01000020.1"/>
</dbReference>
<evidence type="ECO:0000256" key="6">
    <source>
        <dbReference type="SAM" id="Phobius"/>
    </source>
</evidence>
<dbReference type="PANTHER" id="PTHR30250">
    <property type="entry name" value="PST FAMILY PREDICTED COLANIC ACID TRANSPORTER"/>
    <property type="match status" value="1"/>
</dbReference>
<evidence type="ECO:0000313" key="8">
    <source>
        <dbReference type="Proteomes" id="UP000245489"/>
    </source>
</evidence>
<keyword evidence="3 6" id="KW-0812">Transmembrane</keyword>
<feature type="transmembrane region" description="Helical" evidence="6">
    <location>
        <begin position="12"/>
        <end position="29"/>
    </location>
</feature>
<evidence type="ECO:0000256" key="2">
    <source>
        <dbReference type="ARBA" id="ARBA00022475"/>
    </source>
</evidence>
<feature type="transmembrane region" description="Helical" evidence="6">
    <location>
        <begin position="84"/>
        <end position="111"/>
    </location>
</feature>
<keyword evidence="2" id="KW-1003">Cell membrane</keyword>
<feature type="transmembrane region" description="Helical" evidence="6">
    <location>
        <begin position="313"/>
        <end position="333"/>
    </location>
</feature>
<evidence type="ECO:0000256" key="4">
    <source>
        <dbReference type="ARBA" id="ARBA00022989"/>
    </source>
</evidence>
<feature type="transmembrane region" description="Helical" evidence="6">
    <location>
        <begin position="185"/>
        <end position="206"/>
    </location>
</feature>
<dbReference type="EMBL" id="QGGO01000020">
    <property type="protein sequence ID" value="PWK22396.1"/>
    <property type="molecule type" value="Genomic_DNA"/>
</dbReference>
<evidence type="ECO:0000313" key="7">
    <source>
        <dbReference type="EMBL" id="PWK22396.1"/>
    </source>
</evidence>
<evidence type="ECO:0000256" key="1">
    <source>
        <dbReference type="ARBA" id="ARBA00004651"/>
    </source>
</evidence>
<feature type="transmembrane region" description="Helical" evidence="6">
    <location>
        <begin position="41"/>
        <end position="63"/>
    </location>
</feature>
<feature type="transmembrane region" description="Helical" evidence="6">
    <location>
        <begin position="377"/>
        <end position="398"/>
    </location>
</feature>
<protein>
    <submittedName>
        <fullName evidence="7">Na+-driven multidrug efflux pump</fullName>
    </submittedName>
</protein>
<evidence type="ECO:0000256" key="5">
    <source>
        <dbReference type="ARBA" id="ARBA00023136"/>
    </source>
</evidence>
<dbReference type="GO" id="GO:0005886">
    <property type="term" value="C:plasma membrane"/>
    <property type="evidence" value="ECO:0007669"/>
    <property type="project" value="UniProtKB-SubCell"/>
</dbReference>
<sequence length="512" mass="57389">MSTANRVIKNTAFLYAKMGVTMFISLYTTRLILNSLGTTDFGIFNIVGGAIAMLGFLNTAMAGATQRFMSFSEGEGNQEKKKKVFNISLVLHFGIAIIVGIALLLTGYIFFNGVLNITTERIFAAKVVYGSLIVSTVFTIMAVPYDAILNAHENMLYYSIIGIIESVLKLIVAIVVVNYTGDKLIIYGMMMSCVPLIIMIVMRIYCHKKYAECSISVAQNWDFSLMKEMTNFAGWNFLGVTSGLLGNYGNGIVMNHFFGTTVNAALGVAAQLNGQLMAFSNNLIKAVSPIIIKKEGESNRESMIKYSFSGSKLSFYIFSFFAIPSIIEAPTILKLWLNVIPEWSIIFFQYQLIRTLIEQLTSLFSTSLSAIGSIKELNLITAFFDLLTMPTLYVLFHLGFSPYWYYWVIIIFMVLIVSGVKIYYCIKFCGLVFQDFVSKILFPSLLICGVSFLAGYTISNCFSESYLKLGACFLSTSMTLISFAILYFDENEKKIFFSIFNMFKAKIKYIHK</sequence>
<dbReference type="OrthoDB" id="5365632at2"/>
<accession>A0A316DXD9</accession>
<comment type="caution">
    <text evidence="7">The sequence shown here is derived from an EMBL/GenBank/DDBJ whole genome shotgun (WGS) entry which is preliminary data.</text>
</comment>
<feature type="transmembrane region" description="Helical" evidence="6">
    <location>
        <begin position="155"/>
        <end position="179"/>
    </location>
</feature>
<feature type="transmembrane region" description="Helical" evidence="6">
    <location>
        <begin position="465"/>
        <end position="488"/>
    </location>
</feature>
<gene>
    <name evidence="7" type="ORF">LV89_03461</name>
</gene>
<proteinExistence type="predicted"/>
<dbReference type="Proteomes" id="UP000245489">
    <property type="component" value="Unassembled WGS sequence"/>
</dbReference>
<feature type="transmembrane region" description="Helical" evidence="6">
    <location>
        <begin position="404"/>
        <end position="424"/>
    </location>
</feature>
<evidence type="ECO:0000256" key="3">
    <source>
        <dbReference type="ARBA" id="ARBA00022692"/>
    </source>
</evidence>
<keyword evidence="8" id="KW-1185">Reference proteome</keyword>
<organism evidence="7 8">
    <name type="scientific">Arcicella aurantiaca</name>
    <dbReference type="NCBI Taxonomy" id="591202"/>
    <lineage>
        <taxon>Bacteria</taxon>
        <taxon>Pseudomonadati</taxon>
        <taxon>Bacteroidota</taxon>
        <taxon>Cytophagia</taxon>
        <taxon>Cytophagales</taxon>
        <taxon>Flectobacillaceae</taxon>
        <taxon>Arcicella</taxon>
    </lineage>
</organism>
<keyword evidence="4 6" id="KW-1133">Transmembrane helix</keyword>
<reference evidence="7 8" key="1">
    <citation type="submission" date="2018-05" db="EMBL/GenBank/DDBJ databases">
        <title>Genomic Encyclopedia of Archaeal and Bacterial Type Strains, Phase II (KMG-II): from individual species to whole genera.</title>
        <authorList>
            <person name="Goeker M."/>
        </authorList>
    </citation>
    <scope>NUCLEOTIDE SEQUENCE [LARGE SCALE GENOMIC DNA]</scope>
    <source>
        <strain evidence="7 8">DSM 22214</strain>
    </source>
</reference>
<name>A0A316DXD9_9BACT</name>
<dbReference type="PANTHER" id="PTHR30250:SF26">
    <property type="entry name" value="PSMA PROTEIN"/>
    <property type="match status" value="1"/>
</dbReference>